<keyword evidence="1" id="KW-0812">Transmembrane</keyword>
<accession>A0A916NJ23</accession>
<dbReference type="EMBL" id="CAJVAS010000011">
    <property type="protein sequence ID" value="CAG7628093.1"/>
    <property type="molecule type" value="Genomic_DNA"/>
</dbReference>
<dbReference type="AlphaFoldDB" id="A0A916NJ23"/>
<evidence type="ECO:0000313" key="3">
    <source>
        <dbReference type="Proteomes" id="UP000693672"/>
    </source>
</evidence>
<reference evidence="2" key="1">
    <citation type="submission" date="2021-06" db="EMBL/GenBank/DDBJ databases">
        <authorList>
            <person name="Criscuolo A."/>
        </authorList>
    </citation>
    <scope>NUCLEOTIDE SEQUENCE</scope>
    <source>
        <strain evidence="2">CIP111600</strain>
    </source>
</reference>
<sequence length="33" mass="3776">MNLTFRQMKYAVTSMLLTFALVIVYHCTHAGLT</sequence>
<keyword evidence="3" id="KW-1185">Reference proteome</keyword>
<comment type="caution">
    <text evidence="2">The sequence shown here is derived from an EMBL/GenBank/DDBJ whole genome shotgun (WGS) entry which is preliminary data.</text>
</comment>
<evidence type="ECO:0000256" key="1">
    <source>
        <dbReference type="SAM" id="Phobius"/>
    </source>
</evidence>
<keyword evidence="1" id="KW-1133">Transmembrane helix</keyword>
<protein>
    <submittedName>
        <fullName evidence="2">Uncharacterized protein</fullName>
    </submittedName>
</protein>
<keyword evidence="1" id="KW-0472">Membrane</keyword>
<evidence type="ECO:0000313" key="2">
    <source>
        <dbReference type="EMBL" id="CAG7628093.1"/>
    </source>
</evidence>
<dbReference type="Proteomes" id="UP000693672">
    <property type="component" value="Unassembled WGS sequence"/>
</dbReference>
<feature type="transmembrane region" description="Helical" evidence="1">
    <location>
        <begin position="12"/>
        <end position="32"/>
    </location>
</feature>
<name>A0A916NJ23_9BACL</name>
<proteinExistence type="predicted"/>
<organism evidence="2 3">
    <name type="scientific">Paenibacillus solanacearum</name>
    <dbReference type="NCBI Taxonomy" id="2048548"/>
    <lineage>
        <taxon>Bacteria</taxon>
        <taxon>Bacillati</taxon>
        <taxon>Bacillota</taxon>
        <taxon>Bacilli</taxon>
        <taxon>Bacillales</taxon>
        <taxon>Paenibacillaceae</taxon>
        <taxon>Paenibacillus</taxon>
    </lineage>
</organism>
<gene>
    <name evidence="2" type="ORF">PAESOLCIP111_02984</name>
</gene>